<evidence type="ECO:0000313" key="3">
    <source>
        <dbReference type="EMBL" id="EGD98863.1"/>
    </source>
</evidence>
<accession>F2S5L4</accession>
<keyword evidence="4" id="KW-1185">Reference proteome</keyword>
<dbReference type="Proteomes" id="UP000009172">
    <property type="component" value="Unassembled WGS sequence"/>
</dbReference>
<evidence type="ECO:0000256" key="2">
    <source>
        <dbReference type="SAM" id="Phobius"/>
    </source>
</evidence>
<feature type="compositionally biased region" description="Basic residues" evidence="1">
    <location>
        <begin position="221"/>
        <end position="238"/>
    </location>
</feature>
<evidence type="ECO:0000256" key="1">
    <source>
        <dbReference type="SAM" id="MobiDB-lite"/>
    </source>
</evidence>
<dbReference type="AlphaFoldDB" id="F2S5L4"/>
<proteinExistence type="predicted"/>
<feature type="region of interest" description="Disordered" evidence="1">
    <location>
        <begin position="164"/>
        <end position="238"/>
    </location>
</feature>
<keyword evidence="2" id="KW-1133">Transmembrane helix</keyword>
<feature type="transmembrane region" description="Helical" evidence="2">
    <location>
        <begin position="20"/>
        <end position="39"/>
    </location>
</feature>
<protein>
    <submittedName>
        <fullName evidence="3">Uncharacterized protein</fullName>
    </submittedName>
</protein>
<gene>
    <name evidence="3" type="ORF">TESG_06226</name>
</gene>
<keyword evidence="2" id="KW-0472">Membrane</keyword>
<dbReference type="HOGENOM" id="CLU_1166568_0_0_1"/>
<reference evidence="4" key="1">
    <citation type="journal article" date="2012" name="MBio">
        <title>Comparative genome analysis of Trichophyton rubrum and related dermatophytes reveals candidate genes involved in infection.</title>
        <authorList>
            <person name="Martinez D.A."/>
            <person name="Oliver B.G."/>
            <person name="Graeser Y."/>
            <person name="Goldberg J.M."/>
            <person name="Li W."/>
            <person name="Martinez-Rossi N.M."/>
            <person name="Monod M."/>
            <person name="Shelest E."/>
            <person name="Barton R.C."/>
            <person name="Birch E."/>
            <person name="Brakhage A.A."/>
            <person name="Chen Z."/>
            <person name="Gurr S.J."/>
            <person name="Heiman D."/>
            <person name="Heitman J."/>
            <person name="Kosti I."/>
            <person name="Rossi A."/>
            <person name="Saif S."/>
            <person name="Samalova M."/>
            <person name="Saunders C.W."/>
            <person name="Shea T."/>
            <person name="Summerbell R.C."/>
            <person name="Xu J."/>
            <person name="Young S."/>
            <person name="Zeng Q."/>
            <person name="Birren B.W."/>
            <person name="Cuomo C.A."/>
            <person name="White T.C."/>
        </authorList>
    </citation>
    <scope>NUCLEOTIDE SEQUENCE [LARGE SCALE GENOMIC DNA]</scope>
    <source>
        <strain evidence="4">CBS 112818</strain>
    </source>
</reference>
<organism evidence="3 4">
    <name type="scientific">Trichophyton tonsurans (strain CBS 112818)</name>
    <name type="common">Scalp ringworm fungus</name>
    <dbReference type="NCBI Taxonomy" id="647933"/>
    <lineage>
        <taxon>Eukaryota</taxon>
        <taxon>Fungi</taxon>
        <taxon>Dikarya</taxon>
        <taxon>Ascomycota</taxon>
        <taxon>Pezizomycotina</taxon>
        <taxon>Eurotiomycetes</taxon>
        <taxon>Eurotiomycetidae</taxon>
        <taxon>Onygenales</taxon>
        <taxon>Arthrodermataceae</taxon>
        <taxon>Trichophyton</taxon>
    </lineage>
</organism>
<evidence type="ECO:0000313" key="4">
    <source>
        <dbReference type="Proteomes" id="UP000009172"/>
    </source>
</evidence>
<sequence length="238" mass="26179">MSPPPITWEFLGPFPGDNRLVASGFIGKYGVCISFHIFARDIRQYSGANAVNSLTQWFQNIDALVSPSDDFSYMTKWEDNGVTRTIRDHGFRVDTGDPMFSAPYHWTSQNYKRDPGSLDPADIPVDVNSAAHLRRRAKQLTATCAETDSPESIMAKWLYDNYGPGSSVSGSPPPAPTDPAAGLDDASADSSVVRSTPSRKGHSISLPAATDQPTQEQVGNRHSHSHSRRHHKHRKGDF</sequence>
<feature type="compositionally biased region" description="Low complexity" evidence="1">
    <location>
        <begin position="178"/>
        <end position="195"/>
    </location>
</feature>
<dbReference type="EMBL" id="GG698515">
    <property type="protein sequence ID" value="EGD98863.1"/>
    <property type="molecule type" value="Genomic_DNA"/>
</dbReference>
<name>F2S5L4_TRIT1</name>
<keyword evidence="2" id="KW-0812">Transmembrane</keyword>
<feature type="compositionally biased region" description="Polar residues" evidence="1">
    <location>
        <begin position="211"/>
        <end position="220"/>
    </location>
</feature>